<dbReference type="InterPro" id="IPR054402">
    <property type="entry name" value="Tt1218-like_dom"/>
</dbReference>
<dbReference type="EMBL" id="OOGT01000024">
    <property type="protein sequence ID" value="SPL69670.1"/>
    <property type="molecule type" value="Genomic_DNA"/>
</dbReference>
<organism evidence="3 4">
    <name type="scientific">Acinetobacter stercoris</name>
    <dbReference type="NCBI Taxonomy" id="2126983"/>
    <lineage>
        <taxon>Bacteria</taxon>
        <taxon>Pseudomonadati</taxon>
        <taxon>Pseudomonadota</taxon>
        <taxon>Gammaproteobacteria</taxon>
        <taxon>Moraxellales</taxon>
        <taxon>Moraxellaceae</taxon>
        <taxon>Acinetobacter</taxon>
    </lineage>
</organism>
<dbReference type="InParanoid" id="A0A2U3MW69"/>
<keyword evidence="1" id="KW-0472">Membrane</keyword>
<keyword evidence="1" id="KW-1133">Transmembrane helix</keyword>
<sequence>MMKTIYKQKGIGLVEVLVALIVLALGVLGYAALQYKAVEANSESGSRIIAVNLARDLTERMRANPAAFATYKTRMGSAESQKKYSTNCFSNFCSATQFAEFDVAQVVLNAERFAMTMNIMKCQGNNNNRQCIYVAWGDTSATDGTNAGDCTNATSYQSDSTCLVMEAY</sequence>
<dbReference type="Pfam" id="PF22150">
    <property type="entry name" value="Tt1218-like"/>
    <property type="match status" value="1"/>
</dbReference>
<dbReference type="InterPro" id="IPR012902">
    <property type="entry name" value="N_methyl_site"/>
</dbReference>
<gene>
    <name evidence="3" type="ORF">KPC_0848</name>
</gene>
<keyword evidence="4" id="KW-1185">Reference proteome</keyword>
<feature type="domain" description="Type IV pilin Tt1218-like" evidence="2">
    <location>
        <begin position="32"/>
        <end position="104"/>
    </location>
</feature>
<protein>
    <recommendedName>
        <fullName evidence="2">Type IV pilin Tt1218-like domain-containing protein</fullName>
    </recommendedName>
</protein>
<feature type="transmembrane region" description="Helical" evidence="1">
    <location>
        <begin position="12"/>
        <end position="33"/>
    </location>
</feature>
<proteinExistence type="predicted"/>
<evidence type="ECO:0000313" key="4">
    <source>
        <dbReference type="Proteomes" id="UP000245974"/>
    </source>
</evidence>
<accession>A0A2U3MW69</accession>
<evidence type="ECO:0000259" key="2">
    <source>
        <dbReference type="Pfam" id="PF22150"/>
    </source>
</evidence>
<dbReference type="InterPro" id="IPR013362">
    <property type="entry name" value="Pilus_4_PilV"/>
</dbReference>
<dbReference type="NCBIfam" id="TIGR02523">
    <property type="entry name" value="type_IV_pilV"/>
    <property type="match status" value="1"/>
</dbReference>
<evidence type="ECO:0000256" key="1">
    <source>
        <dbReference type="SAM" id="Phobius"/>
    </source>
</evidence>
<dbReference type="Pfam" id="PF07963">
    <property type="entry name" value="N_methyl"/>
    <property type="match status" value="1"/>
</dbReference>
<dbReference type="Proteomes" id="UP000245974">
    <property type="component" value="Unassembled WGS sequence"/>
</dbReference>
<dbReference type="AlphaFoldDB" id="A0A2U3MW69"/>
<reference evidence="4" key="1">
    <citation type="submission" date="2018-03" db="EMBL/GenBank/DDBJ databases">
        <authorList>
            <person name="Blom J."/>
        </authorList>
    </citation>
    <scope>NUCLEOTIDE SEQUENCE [LARGE SCALE GENOMIC DNA]</scope>
    <source>
        <strain evidence="4">KPC-SM-21</strain>
    </source>
</reference>
<name>A0A2U3MW69_9GAMM</name>
<keyword evidence="1" id="KW-0812">Transmembrane</keyword>
<evidence type="ECO:0000313" key="3">
    <source>
        <dbReference type="EMBL" id="SPL69670.1"/>
    </source>
</evidence>